<comment type="subcellular location">
    <subcellularLocation>
        <location evidence="1">Cell membrane</location>
        <topology evidence="1">Multi-pass membrane protein</topology>
    </subcellularLocation>
</comment>
<evidence type="ECO:0000259" key="12">
    <source>
        <dbReference type="PROSITE" id="PS50262"/>
    </source>
</evidence>
<feature type="transmembrane region" description="Helical" evidence="11">
    <location>
        <begin position="111"/>
        <end position="133"/>
    </location>
</feature>
<evidence type="ECO:0000256" key="4">
    <source>
        <dbReference type="ARBA" id="ARBA00022989"/>
    </source>
</evidence>
<evidence type="ECO:0000313" key="13">
    <source>
        <dbReference type="EMBL" id="CAH3104357.1"/>
    </source>
</evidence>
<keyword evidence="3 10" id="KW-0812">Transmembrane</keyword>
<organism evidence="13 14">
    <name type="scientific">Pocillopora meandrina</name>
    <dbReference type="NCBI Taxonomy" id="46732"/>
    <lineage>
        <taxon>Eukaryota</taxon>
        <taxon>Metazoa</taxon>
        <taxon>Cnidaria</taxon>
        <taxon>Anthozoa</taxon>
        <taxon>Hexacorallia</taxon>
        <taxon>Scleractinia</taxon>
        <taxon>Astrocoeniina</taxon>
        <taxon>Pocilloporidae</taxon>
        <taxon>Pocillopora</taxon>
    </lineage>
</organism>
<dbReference type="Proteomes" id="UP001159428">
    <property type="component" value="Unassembled WGS sequence"/>
</dbReference>
<evidence type="ECO:0000256" key="3">
    <source>
        <dbReference type="ARBA" id="ARBA00022692"/>
    </source>
</evidence>
<comment type="similarity">
    <text evidence="10">Belongs to the G-protein coupled receptor 1 family.</text>
</comment>
<dbReference type="InterPro" id="IPR017452">
    <property type="entry name" value="GPCR_Rhodpsn_7TM"/>
</dbReference>
<evidence type="ECO:0000256" key="1">
    <source>
        <dbReference type="ARBA" id="ARBA00004651"/>
    </source>
</evidence>
<dbReference type="GO" id="GO:0004930">
    <property type="term" value="F:G protein-coupled receptor activity"/>
    <property type="evidence" value="ECO:0007669"/>
    <property type="project" value="UniProtKB-KW"/>
</dbReference>
<evidence type="ECO:0000256" key="2">
    <source>
        <dbReference type="ARBA" id="ARBA00022475"/>
    </source>
</evidence>
<name>A0AAU9WA19_9CNID</name>
<feature type="transmembrane region" description="Helical" evidence="11">
    <location>
        <begin position="34"/>
        <end position="61"/>
    </location>
</feature>
<evidence type="ECO:0000256" key="6">
    <source>
        <dbReference type="ARBA" id="ARBA00023136"/>
    </source>
</evidence>
<gene>
    <name evidence="13" type="ORF">PMEA_00034677</name>
</gene>
<dbReference type="AlphaFoldDB" id="A0AAU9WA19"/>
<evidence type="ECO:0000256" key="9">
    <source>
        <dbReference type="ARBA" id="ARBA00023224"/>
    </source>
</evidence>
<keyword evidence="14" id="KW-1185">Reference proteome</keyword>
<protein>
    <recommendedName>
        <fullName evidence="12">G-protein coupled receptors family 1 profile domain-containing protein</fullName>
    </recommendedName>
</protein>
<comment type="caution">
    <text evidence="13">The sequence shown here is derived from an EMBL/GenBank/DDBJ whole genome shotgun (WGS) entry which is preliminary data.</text>
</comment>
<feature type="transmembrane region" description="Helical" evidence="11">
    <location>
        <begin position="154"/>
        <end position="175"/>
    </location>
</feature>
<dbReference type="EMBL" id="CALNXJ010000009">
    <property type="protein sequence ID" value="CAH3104357.1"/>
    <property type="molecule type" value="Genomic_DNA"/>
</dbReference>
<dbReference type="Gene3D" id="1.20.1070.10">
    <property type="entry name" value="Rhodopsin 7-helix transmembrane proteins"/>
    <property type="match status" value="1"/>
</dbReference>
<feature type="transmembrane region" description="Helical" evidence="11">
    <location>
        <begin position="73"/>
        <end position="99"/>
    </location>
</feature>
<evidence type="ECO:0000256" key="8">
    <source>
        <dbReference type="ARBA" id="ARBA00023180"/>
    </source>
</evidence>
<dbReference type="SUPFAM" id="SSF81321">
    <property type="entry name" value="Family A G protein-coupled receptor-like"/>
    <property type="match status" value="1"/>
</dbReference>
<evidence type="ECO:0000256" key="7">
    <source>
        <dbReference type="ARBA" id="ARBA00023170"/>
    </source>
</evidence>
<dbReference type="PRINTS" id="PR00237">
    <property type="entry name" value="GPCRRHODOPSN"/>
</dbReference>
<keyword evidence="6 11" id="KW-0472">Membrane</keyword>
<reference evidence="13 14" key="1">
    <citation type="submission" date="2022-05" db="EMBL/GenBank/DDBJ databases">
        <authorList>
            <consortium name="Genoscope - CEA"/>
            <person name="William W."/>
        </authorList>
    </citation>
    <scope>NUCLEOTIDE SEQUENCE [LARGE SCALE GENOMIC DNA]</scope>
</reference>
<keyword evidence="4 11" id="KW-1133">Transmembrane helix</keyword>
<evidence type="ECO:0000256" key="5">
    <source>
        <dbReference type="ARBA" id="ARBA00023040"/>
    </source>
</evidence>
<keyword evidence="7 10" id="KW-0675">Receptor</keyword>
<feature type="domain" description="G-protein coupled receptors family 1 profile" evidence="12">
    <location>
        <begin position="52"/>
        <end position="295"/>
    </location>
</feature>
<evidence type="ECO:0000256" key="10">
    <source>
        <dbReference type="RuleBase" id="RU000688"/>
    </source>
</evidence>
<evidence type="ECO:0000256" key="11">
    <source>
        <dbReference type="SAM" id="Phobius"/>
    </source>
</evidence>
<keyword evidence="8" id="KW-0325">Glycoprotein</keyword>
<dbReference type="PROSITE" id="PS50262">
    <property type="entry name" value="G_PROTEIN_RECEP_F1_2"/>
    <property type="match status" value="1"/>
</dbReference>
<dbReference type="PANTHER" id="PTHR24246">
    <property type="entry name" value="OLFACTORY RECEPTOR AND ADENOSINE RECEPTOR"/>
    <property type="match status" value="1"/>
</dbReference>
<feature type="transmembrane region" description="Helical" evidence="11">
    <location>
        <begin position="275"/>
        <end position="297"/>
    </location>
</feature>
<accession>A0AAU9WA19</accession>
<sequence>MAALLGHMNFWNASVQSAIDVFIEELKAPESRGIATIFGFIYSLLSLITVVGNALVIIAVYKDPLKILKNSPSNLILLSLSEADLIVGLMIGPGAAVWFFRIGKAAPSLGYIIVILSCSSLVVSVGNALLLTIDRYYALATPLKYRVIITKKTVTIASSAIWVYSICYALTFSLLQQYFLLIWFVSVVLLFICSECICILYFVTLRNLAKHSHSRIVVSNSQSNTALAYQREKKVFKVILSVIFVFYLCFIPWLGNQFVIYFCKGCHSHRKTVMVSTYATQLFAILNSALNPVLYSYRFAKFQATFRYFLRKIFPHKGRKKSVRVNERRQAYNTRL</sequence>
<proteinExistence type="inferred from homology"/>
<feature type="transmembrane region" description="Helical" evidence="11">
    <location>
        <begin position="181"/>
        <end position="205"/>
    </location>
</feature>
<dbReference type="InterPro" id="IPR000276">
    <property type="entry name" value="GPCR_Rhodpsn"/>
</dbReference>
<dbReference type="PANTHER" id="PTHR24246:SF27">
    <property type="entry name" value="ADENOSINE RECEPTOR, ISOFORM A"/>
    <property type="match status" value="1"/>
</dbReference>
<keyword evidence="5 10" id="KW-0297">G-protein coupled receptor</keyword>
<evidence type="ECO:0000313" key="14">
    <source>
        <dbReference type="Proteomes" id="UP001159428"/>
    </source>
</evidence>
<dbReference type="PROSITE" id="PS00237">
    <property type="entry name" value="G_PROTEIN_RECEP_F1_1"/>
    <property type="match status" value="1"/>
</dbReference>
<keyword evidence="2" id="KW-1003">Cell membrane</keyword>
<feature type="transmembrane region" description="Helical" evidence="11">
    <location>
        <begin position="235"/>
        <end position="255"/>
    </location>
</feature>
<dbReference type="GO" id="GO:0005886">
    <property type="term" value="C:plasma membrane"/>
    <property type="evidence" value="ECO:0007669"/>
    <property type="project" value="UniProtKB-SubCell"/>
</dbReference>
<dbReference type="Pfam" id="PF00001">
    <property type="entry name" value="7tm_1"/>
    <property type="match status" value="2"/>
</dbReference>
<dbReference type="CDD" id="cd00637">
    <property type="entry name" value="7tm_classA_rhodopsin-like"/>
    <property type="match status" value="1"/>
</dbReference>
<keyword evidence="9 10" id="KW-0807">Transducer</keyword>